<name>A0A9E2NLK9_9FIRM</name>
<reference evidence="1" key="1">
    <citation type="journal article" date="2021" name="PeerJ">
        <title>Extensive microbial diversity within the chicken gut microbiome revealed by metagenomics and culture.</title>
        <authorList>
            <person name="Gilroy R."/>
            <person name="Ravi A."/>
            <person name="Getino M."/>
            <person name="Pursley I."/>
            <person name="Horton D.L."/>
            <person name="Alikhan N.F."/>
            <person name="Baker D."/>
            <person name="Gharbi K."/>
            <person name="Hall N."/>
            <person name="Watson M."/>
            <person name="Adriaenssens E.M."/>
            <person name="Foster-Nyarko E."/>
            <person name="Jarju S."/>
            <person name="Secka A."/>
            <person name="Antonio M."/>
            <person name="Oren A."/>
            <person name="Chaudhuri R.R."/>
            <person name="La Ragione R."/>
            <person name="Hildebrand F."/>
            <person name="Pallen M.J."/>
        </authorList>
    </citation>
    <scope>NUCLEOTIDE SEQUENCE</scope>
    <source>
        <strain evidence="1">B5-657</strain>
    </source>
</reference>
<reference evidence="1" key="2">
    <citation type="submission" date="2021-04" db="EMBL/GenBank/DDBJ databases">
        <authorList>
            <person name="Gilroy R."/>
        </authorList>
    </citation>
    <scope>NUCLEOTIDE SEQUENCE</scope>
    <source>
        <strain evidence="1">B5-657</strain>
    </source>
</reference>
<dbReference type="AlphaFoldDB" id="A0A9E2NLK9"/>
<accession>A0A9E2NLK9</accession>
<dbReference type="EMBL" id="JAHLFQ010000161">
    <property type="protein sequence ID" value="MBU3804500.1"/>
    <property type="molecule type" value="Genomic_DNA"/>
</dbReference>
<evidence type="ECO:0000313" key="1">
    <source>
        <dbReference type="EMBL" id="MBU3804500.1"/>
    </source>
</evidence>
<gene>
    <name evidence="1" type="ORF">H9872_07070</name>
</gene>
<sequence length="89" mass="10391">MFGLLLNMNGNSIYKELLDYCGYTPNIATSSTFVQQRDKILPFAFEFLFHEFNESFKQHKTYKGYRLLAVDGSDLNISNLEEKKMSIKH</sequence>
<evidence type="ECO:0000313" key="2">
    <source>
        <dbReference type="Proteomes" id="UP000824229"/>
    </source>
</evidence>
<protein>
    <submittedName>
        <fullName evidence="1">Uncharacterized protein</fullName>
    </submittedName>
</protein>
<comment type="caution">
    <text evidence="1">The sequence shown here is derived from an EMBL/GenBank/DDBJ whole genome shotgun (WGS) entry which is preliminary data.</text>
</comment>
<organism evidence="1 2">
    <name type="scientific">Candidatus Cellulosilyticum pullistercoris</name>
    <dbReference type="NCBI Taxonomy" id="2838521"/>
    <lineage>
        <taxon>Bacteria</taxon>
        <taxon>Bacillati</taxon>
        <taxon>Bacillota</taxon>
        <taxon>Clostridia</taxon>
        <taxon>Lachnospirales</taxon>
        <taxon>Cellulosilyticaceae</taxon>
        <taxon>Cellulosilyticum</taxon>
    </lineage>
</organism>
<dbReference type="Proteomes" id="UP000824229">
    <property type="component" value="Unassembled WGS sequence"/>
</dbReference>
<proteinExistence type="predicted"/>